<keyword evidence="15" id="KW-1185">Reference proteome</keyword>
<dbReference type="Gene3D" id="1.10.10.1320">
    <property type="entry name" value="Anti-sigma factor, zinc-finger domain"/>
    <property type="match status" value="1"/>
</dbReference>
<dbReference type="InterPro" id="IPR051474">
    <property type="entry name" value="Anti-sigma-K/W_factor"/>
</dbReference>
<evidence type="ECO:0000256" key="6">
    <source>
        <dbReference type="ARBA" id="ARBA00023015"/>
    </source>
</evidence>
<evidence type="ECO:0000256" key="4">
    <source>
        <dbReference type="ARBA" id="ARBA00022692"/>
    </source>
</evidence>
<evidence type="ECO:0000256" key="5">
    <source>
        <dbReference type="ARBA" id="ARBA00022989"/>
    </source>
</evidence>
<reference evidence="14 15" key="1">
    <citation type="submission" date="2020-06" db="EMBL/GenBank/DDBJ databases">
        <title>Actinokineospora xiongansis sp. nov., isolated from soil of Baiyangdian.</title>
        <authorList>
            <person name="Zhang X."/>
        </authorList>
    </citation>
    <scope>NUCLEOTIDE SEQUENCE [LARGE SCALE GENOMIC DNA]</scope>
    <source>
        <strain evidence="14 15">HBU206404</strain>
    </source>
</reference>
<dbReference type="EMBL" id="JABVED010000009">
    <property type="protein sequence ID" value="MBC6448830.1"/>
    <property type="molecule type" value="Genomic_DNA"/>
</dbReference>
<organism evidence="14 15">
    <name type="scientific">Actinokineospora xionganensis</name>
    <dbReference type="NCBI Taxonomy" id="2684470"/>
    <lineage>
        <taxon>Bacteria</taxon>
        <taxon>Bacillati</taxon>
        <taxon>Actinomycetota</taxon>
        <taxon>Actinomycetes</taxon>
        <taxon>Pseudonocardiales</taxon>
        <taxon>Pseudonocardiaceae</taxon>
        <taxon>Actinokineospora</taxon>
    </lineage>
</organism>
<feature type="domain" description="Anti-sigma K factor RskA C-terminal" evidence="12">
    <location>
        <begin position="97"/>
        <end position="232"/>
    </location>
</feature>
<keyword evidence="6" id="KW-0805">Transcription regulation</keyword>
<name>A0ABR7L817_9PSEU</name>
<evidence type="ECO:0000256" key="3">
    <source>
        <dbReference type="ARBA" id="ARBA00022475"/>
    </source>
</evidence>
<dbReference type="InterPro" id="IPR041916">
    <property type="entry name" value="Anti_sigma_zinc_sf"/>
</dbReference>
<dbReference type="RefSeq" id="WP_187221320.1">
    <property type="nucleotide sequence ID" value="NZ_JABVED010000009.1"/>
</dbReference>
<evidence type="ECO:0000259" key="13">
    <source>
        <dbReference type="Pfam" id="PF13490"/>
    </source>
</evidence>
<evidence type="ECO:0000313" key="15">
    <source>
        <dbReference type="Proteomes" id="UP000734823"/>
    </source>
</evidence>
<feature type="transmembrane region" description="Helical" evidence="11">
    <location>
        <begin position="93"/>
        <end position="113"/>
    </location>
</feature>
<keyword evidence="3" id="KW-1003">Cell membrane</keyword>
<proteinExistence type="predicted"/>
<gene>
    <name evidence="14" type="ORF">GPZ80_16790</name>
</gene>
<dbReference type="Proteomes" id="UP000734823">
    <property type="component" value="Unassembled WGS sequence"/>
</dbReference>
<evidence type="ECO:0000256" key="11">
    <source>
        <dbReference type="SAM" id="Phobius"/>
    </source>
</evidence>
<evidence type="ECO:0000256" key="1">
    <source>
        <dbReference type="ARBA" id="ARBA00004167"/>
    </source>
</evidence>
<dbReference type="InterPro" id="IPR018764">
    <property type="entry name" value="RskA_C"/>
</dbReference>
<evidence type="ECO:0000313" key="14">
    <source>
        <dbReference type="EMBL" id="MBC6448830.1"/>
    </source>
</evidence>
<comment type="caution">
    <text evidence="14">The sequence shown here is derived from an EMBL/GenBank/DDBJ whole genome shotgun (WGS) entry which is preliminary data.</text>
</comment>
<evidence type="ECO:0000256" key="8">
    <source>
        <dbReference type="ARBA" id="ARBA00023163"/>
    </source>
</evidence>
<feature type="domain" description="Putative zinc-finger" evidence="13">
    <location>
        <begin position="4"/>
        <end position="36"/>
    </location>
</feature>
<dbReference type="Pfam" id="PF13490">
    <property type="entry name" value="zf-HC2"/>
    <property type="match status" value="1"/>
</dbReference>
<dbReference type="InterPro" id="IPR027383">
    <property type="entry name" value="Znf_put"/>
</dbReference>
<evidence type="ECO:0000256" key="9">
    <source>
        <dbReference type="ARBA" id="ARBA00029829"/>
    </source>
</evidence>
<comment type="subcellular location">
    <subcellularLocation>
        <location evidence="2">Cell membrane</location>
    </subcellularLocation>
    <subcellularLocation>
        <location evidence="1">Membrane</location>
        <topology evidence="1">Single-pass membrane protein</topology>
    </subcellularLocation>
</comment>
<protein>
    <recommendedName>
        <fullName evidence="10">Regulator of SigK</fullName>
    </recommendedName>
    <alternativeName>
        <fullName evidence="9">Sigma-K anti-sigma factor RskA</fullName>
    </alternativeName>
</protein>
<dbReference type="PANTHER" id="PTHR37461:SF1">
    <property type="entry name" value="ANTI-SIGMA-K FACTOR RSKA"/>
    <property type="match status" value="1"/>
</dbReference>
<keyword evidence="7 11" id="KW-0472">Membrane</keyword>
<evidence type="ECO:0000256" key="2">
    <source>
        <dbReference type="ARBA" id="ARBA00004236"/>
    </source>
</evidence>
<keyword evidence="4 11" id="KW-0812">Transmembrane</keyword>
<evidence type="ECO:0000256" key="10">
    <source>
        <dbReference type="ARBA" id="ARBA00030803"/>
    </source>
</evidence>
<evidence type="ECO:0000259" key="12">
    <source>
        <dbReference type="Pfam" id="PF10099"/>
    </source>
</evidence>
<evidence type="ECO:0000256" key="7">
    <source>
        <dbReference type="ARBA" id="ARBA00023136"/>
    </source>
</evidence>
<dbReference type="Pfam" id="PF10099">
    <property type="entry name" value="RskA_C"/>
    <property type="match status" value="1"/>
</dbReference>
<keyword evidence="8" id="KW-0804">Transcription</keyword>
<sequence>MTPDIHALTGAYVLNAVTETERADFERHLAECGACAEEVRELEATATRLGEAAAAGPPAALKAAVMARIGEVRQLPPVRDELAVRRKRWSTRILGMAAAALLVVSVALGVVTAQSRQELDAGRQQVAAMSALLAAEDARLVNGSTPDGLVGTVVVSRKRGEVMLLADKMPAAPQGKTYQVWLIGEDKRSIGLMAPDNGRAALMAASAIQDAVAIGVTVEPAGGSDQPTTDPVMAMTLPT</sequence>
<keyword evidence="5 11" id="KW-1133">Transmembrane helix</keyword>
<dbReference type="PANTHER" id="PTHR37461">
    <property type="entry name" value="ANTI-SIGMA-K FACTOR RSKA"/>
    <property type="match status" value="1"/>
</dbReference>
<accession>A0ABR7L817</accession>